<dbReference type="EMBL" id="FOHK01000010">
    <property type="protein sequence ID" value="SET62065.1"/>
    <property type="molecule type" value="Genomic_DNA"/>
</dbReference>
<dbReference type="InterPro" id="IPR037066">
    <property type="entry name" value="Plug_dom_sf"/>
</dbReference>
<evidence type="ECO:0000256" key="8">
    <source>
        <dbReference type="SAM" id="SignalP"/>
    </source>
</evidence>
<dbReference type="GO" id="GO:0044718">
    <property type="term" value="P:siderophore transmembrane transport"/>
    <property type="evidence" value="ECO:0007669"/>
    <property type="project" value="TreeGrafter"/>
</dbReference>
<evidence type="ECO:0000256" key="5">
    <source>
        <dbReference type="ARBA" id="ARBA00023136"/>
    </source>
</evidence>
<dbReference type="AlphaFoldDB" id="A0A1I0FWV9"/>
<feature type="domain" description="TonB-dependent transporter Oar-like beta-barrel" evidence="10">
    <location>
        <begin position="313"/>
        <end position="556"/>
    </location>
</feature>
<dbReference type="Proteomes" id="UP000199308">
    <property type="component" value="Unassembled WGS sequence"/>
</dbReference>
<dbReference type="SUPFAM" id="SSF56935">
    <property type="entry name" value="Porins"/>
    <property type="match status" value="1"/>
</dbReference>
<evidence type="ECO:0000313" key="12">
    <source>
        <dbReference type="Proteomes" id="UP000199308"/>
    </source>
</evidence>
<evidence type="ECO:0000259" key="9">
    <source>
        <dbReference type="Pfam" id="PF07715"/>
    </source>
</evidence>
<dbReference type="PROSITE" id="PS52016">
    <property type="entry name" value="TONB_DEPENDENT_REC_3"/>
    <property type="match status" value="1"/>
</dbReference>
<keyword evidence="2 7" id="KW-0813">Transport</keyword>
<keyword evidence="8" id="KW-0732">Signal</keyword>
<feature type="chain" id="PRO_5011611734" evidence="8">
    <location>
        <begin position="34"/>
        <end position="991"/>
    </location>
</feature>
<evidence type="ECO:0000256" key="6">
    <source>
        <dbReference type="ARBA" id="ARBA00023237"/>
    </source>
</evidence>
<keyword evidence="3 7" id="KW-1134">Transmembrane beta strand</keyword>
<evidence type="ECO:0000313" key="11">
    <source>
        <dbReference type="EMBL" id="SET62065.1"/>
    </source>
</evidence>
<evidence type="ECO:0000256" key="3">
    <source>
        <dbReference type="ARBA" id="ARBA00022452"/>
    </source>
</evidence>
<organism evidence="11 12">
    <name type="scientific">Thalassotalea agarivorans</name>
    <name type="common">Thalassomonas agarivorans</name>
    <dbReference type="NCBI Taxonomy" id="349064"/>
    <lineage>
        <taxon>Bacteria</taxon>
        <taxon>Pseudomonadati</taxon>
        <taxon>Pseudomonadota</taxon>
        <taxon>Gammaproteobacteria</taxon>
        <taxon>Alteromonadales</taxon>
        <taxon>Colwelliaceae</taxon>
        <taxon>Thalassotalea</taxon>
    </lineage>
</organism>
<evidence type="ECO:0000259" key="10">
    <source>
        <dbReference type="Pfam" id="PF25183"/>
    </source>
</evidence>
<keyword evidence="4 7" id="KW-0812">Transmembrane</keyword>
<dbReference type="InterPro" id="IPR013784">
    <property type="entry name" value="Carb-bd-like_fold"/>
</dbReference>
<feature type="domain" description="TonB-dependent receptor plug" evidence="9">
    <location>
        <begin position="150"/>
        <end position="241"/>
    </location>
</feature>
<evidence type="ECO:0000256" key="7">
    <source>
        <dbReference type="PROSITE-ProRule" id="PRU01360"/>
    </source>
</evidence>
<proteinExistence type="inferred from homology"/>
<keyword evidence="6 7" id="KW-0998">Cell outer membrane</keyword>
<evidence type="ECO:0000256" key="1">
    <source>
        <dbReference type="ARBA" id="ARBA00004571"/>
    </source>
</evidence>
<accession>A0A1I0FWV9</accession>
<comment type="similarity">
    <text evidence="7">Belongs to the TonB-dependent receptor family.</text>
</comment>
<protein>
    <submittedName>
        <fullName evidence="11">TonB-dependent Receptor Plug Domain</fullName>
    </submittedName>
</protein>
<dbReference type="Pfam" id="PF07715">
    <property type="entry name" value="Plug"/>
    <property type="match status" value="1"/>
</dbReference>
<dbReference type="InterPro" id="IPR036942">
    <property type="entry name" value="Beta-barrel_TonB_sf"/>
</dbReference>
<dbReference type="PANTHER" id="PTHR30069:SF46">
    <property type="entry name" value="OAR PROTEIN"/>
    <property type="match status" value="1"/>
</dbReference>
<dbReference type="InterPro" id="IPR057601">
    <property type="entry name" value="Oar-like_b-barrel"/>
</dbReference>
<evidence type="ECO:0000256" key="4">
    <source>
        <dbReference type="ARBA" id="ARBA00022692"/>
    </source>
</evidence>
<sequence length="991" mass="108238">MSTKIKTGFTPKKALTAIAVSAALTIAAPAAIAADAFNGVVKGVIVDGQNEATAGATITLTHKSKNITRTITTNEKGEYTLRKLPVGEYKVTIAKPGYDTVEEGSLQVTLGSSIVFNGQLIAEGSDVERISVIGSQIARVDMESSTGGIVVTAADLDRLPVESGFDAIALLAPGVNSNSTFGTASIGGGSSAENAYYLNGINITYIKTGIGSINLPWEAVAQTEVMTGGIAPEFGGALGGIVNAVSKSGSNEFEFGAYGRIDPEATRSHHDNLLTNEGEYFSNSEQDENTFTRLSIWASGAIIEDKLFFYAMYAPQKNKYDAAGRYTIDIGENVSDRYLGTLDWYITDNHSITATAIGFTNKGEGKTYDNDWETQQVGDELSEFKSRTGGDIFGLTYSGVLTDDISIEVVAGRTTDKTYNSVTSSDPLVWSQILGNGWEKISQETASSITESEFIRDQLRADLSWMIGDHDLKIGFDYTNIQVDYQNKPNGVGDRAGWWDVWNGYDGSPTGNSDPFIRQRIRTDFTDSEVNSLAFYVQDTWTVTDQLVLNLGLRYSNVYNTVSDGRKYVDVKGQIAPRVQAIYDLTGDGTSKVYATYGRYFQPVSANMNITQGGARRDVRRYYELGQLDATGQVVLDADGAPNTGAFITEDVVQEGISEPSLIASQDMESMYSDEFTIGYQAEFLDGELVYGIRGIYRDLKRSIEDTDYAPVIRKYFDENGMTGAPSYAYILNNPGSDLDISYDFDGDGTVERVFIPADYIQLPPPERKYGAIENTLAGNVGDTFYYSASYTWSHSWGNTEGLVRTDNGQADPGWTTSYDYAELMDNSNGNLPNDRRHSIKFNGSYYFTEAFSVGFNARITSGAPISKFARHPYGVDSCAAGSPWEECNGAYYDHVSFYDASGNPAPRGYFGTTDWIKDLDLSAMYETDLAGGNLMLKATVYNVFNFDTQTTVQNTHARDGANGIEVNPNWGMTTGRLGARYVSFEARYSF</sequence>
<dbReference type="InterPro" id="IPR039426">
    <property type="entry name" value="TonB-dep_rcpt-like"/>
</dbReference>
<reference evidence="11 12" key="1">
    <citation type="submission" date="2016-10" db="EMBL/GenBank/DDBJ databases">
        <authorList>
            <person name="de Groot N.N."/>
        </authorList>
    </citation>
    <scope>NUCLEOTIDE SEQUENCE [LARGE SCALE GENOMIC DNA]</scope>
    <source>
        <strain evidence="11 12">DSM 19706</strain>
    </source>
</reference>
<dbReference type="STRING" id="349064.SAMN05660429_02233"/>
<dbReference type="PANTHER" id="PTHR30069">
    <property type="entry name" value="TONB-DEPENDENT OUTER MEMBRANE RECEPTOR"/>
    <property type="match status" value="1"/>
</dbReference>
<keyword evidence="11" id="KW-0675">Receptor</keyword>
<dbReference type="Gene3D" id="2.170.130.10">
    <property type="entry name" value="TonB-dependent receptor, plug domain"/>
    <property type="match status" value="1"/>
</dbReference>
<comment type="subcellular location">
    <subcellularLocation>
        <location evidence="1 7">Cell outer membrane</location>
        <topology evidence="1 7">Multi-pass membrane protein</topology>
    </subcellularLocation>
</comment>
<dbReference type="Gene3D" id="2.40.170.20">
    <property type="entry name" value="TonB-dependent receptor, beta-barrel domain"/>
    <property type="match status" value="1"/>
</dbReference>
<keyword evidence="12" id="KW-1185">Reference proteome</keyword>
<dbReference type="Pfam" id="PF25183">
    <property type="entry name" value="OMP_b-brl_4"/>
    <property type="match status" value="1"/>
</dbReference>
<dbReference type="InterPro" id="IPR012910">
    <property type="entry name" value="Plug_dom"/>
</dbReference>
<name>A0A1I0FWV9_THASX</name>
<dbReference type="Gene3D" id="2.60.40.1120">
    <property type="entry name" value="Carboxypeptidase-like, regulatory domain"/>
    <property type="match status" value="1"/>
</dbReference>
<dbReference type="GO" id="GO:0009279">
    <property type="term" value="C:cell outer membrane"/>
    <property type="evidence" value="ECO:0007669"/>
    <property type="project" value="UniProtKB-SubCell"/>
</dbReference>
<dbReference type="OrthoDB" id="9768147at2"/>
<dbReference type="SUPFAM" id="SSF49452">
    <property type="entry name" value="Starch-binding domain-like"/>
    <property type="match status" value="1"/>
</dbReference>
<dbReference type="GO" id="GO:0015344">
    <property type="term" value="F:siderophore uptake transmembrane transporter activity"/>
    <property type="evidence" value="ECO:0007669"/>
    <property type="project" value="TreeGrafter"/>
</dbReference>
<keyword evidence="5 7" id="KW-0472">Membrane</keyword>
<feature type="signal peptide" evidence="8">
    <location>
        <begin position="1"/>
        <end position="33"/>
    </location>
</feature>
<dbReference type="RefSeq" id="WP_093330303.1">
    <property type="nucleotide sequence ID" value="NZ_AP027363.1"/>
</dbReference>
<gene>
    <name evidence="11" type="ORF">SAMN05660429_02233</name>
</gene>
<dbReference type="GO" id="GO:0030246">
    <property type="term" value="F:carbohydrate binding"/>
    <property type="evidence" value="ECO:0007669"/>
    <property type="project" value="InterPro"/>
</dbReference>
<dbReference type="Pfam" id="PF13620">
    <property type="entry name" value="CarboxypepD_reg"/>
    <property type="match status" value="1"/>
</dbReference>
<evidence type="ECO:0000256" key="2">
    <source>
        <dbReference type="ARBA" id="ARBA00022448"/>
    </source>
</evidence>